<dbReference type="Proteomes" id="UP001596956">
    <property type="component" value="Unassembled WGS sequence"/>
</dbReference>
<keyword evidence="1" id="KW-1133">Transmembrane helix</keyword>
<evidence type="ECO:0000313" key="2">
    <source>
        <dbReference type="EMBL" id="MFD0802661.1"/>
    </source>
</evidence>
<keyword evidence="1" id="KW-0472">Membrane</keyword>
<evidence type="ECO:0000256" key="1">
    <source>
        <dbReference type="SAM" id="Phobius"/>
    </source>
</evidence>
<organism evidence="2 3">
    <name type="scientific">Streptomonospora algeriensis</name>
    <dbReference type="NCBI Taxonomy" id="995084"/>
    <lineage>
        <taxon>Bacteria</taxon>
        <taxon>Bacillati</taxon>
        <taxon>Actinomycetota</taxon>
        <taxon>Actinomycetes</taxon>
        <taxon>Streptosporangiales</taxon>
        <taxon>Nocardiopsidaceae</taxon>
        <taxon>Streptomonospora</taxon>
    </lineage>
</organism>
<evidence type="ECO:0000313" key="3">
    <source>
        <dbReference type="Proteomes" id="UP001596956"/>
    </source>
</evidence>
<dbReference type="EMBL" id="JBHTHR010000549">
    <property type="protein sequence ID" value="MFD0802661.1"/>
    <property type="molecule type" value="Genomic_DNA"/>
</dbReference>
<feature type="transmembrane region" description="Helical" evidence="1">
    <location>
        <begin position="47"/>
        <end position="68"/>
    </location>
</feature>
<reference evidence="3" key="1">
    <citation type="journal article" date="2019" name="Int. J. Syst. Evol. Microbiol.">
        <title>The Global Catalogue of Microorganisms (GCM) 10K type strain sequencing project: providing services to taxonomists for standard genome sequencing and annotation.</title>
        <authorList>
            <consortium name="The Broad Institute Genomics Platform"/>
            <consortium name="The Broad Institute Genome Sequencing Center for Infectious Disease"/>
            <person name="Wu L."/>
            <person name="Ma J."/>
        </authorList>
    </citation>
    <scope>NUCLEOTIDE SEQUENCE [LARGE SCALE GENOMIC DNA]</scope>
    <source>
        <strain evidence="3">CCUG 63369</strain>
    </source>
</reference>
<keyword evidence="3" id="KW-1185">Reference proteome</keyword>
<feature type="transmembrane region" description="Helical" evidence="1">
    <location>
        <begin position="21"/>
        <end position="41"/>
    </location>
</feature>
<proteinExistence type="predicted"/>
<gene>
    <name evidence="2" type="ORF">ACFQZU_15230</name>
</gene>
<accession>A0ABW3BH28</accession>
<name>A0ABW3BH28_9ACTN</name>
<protein>
    <submittedName>
        <fullName evidence="2">Uncharacterized protein</fullName>
    </submittedName>
</protein>
<keyword evidence="1" id="KW-0812">Transmembrane</keyword>
<comment type="caution">
    <text evidence="2">The sequence shown here is derived from an EMBL/GenBank/DDBJ whole genome shotgun (WGS) entry which is preliminary data.</text>
</comment>
<sequence length="84" mass="9224">MRRQNKSAKGSHDRPYSALNLRLVLAALGIAICIGLGATAWAVDFTVLAIVLWALAVVGVIDIVVVLWRRRQPPAALRGPRRQR</sequence>